<protein>
    <submittedName>
        <fullName evidence="2">Uncharacterized protein</fullName>
    </submittedName>
</protein>
<feature type="compositionally biased region" description="Polar residues" evidence="1">
    <location>
        <begin position="62"/>
        <end position="77"/>
    </location>
</feature>
<gene>
    <name evidence="2" type="ORF">ERS008555_02330</name>
</gene>
<feature type="region of interest" description="Disordered" evidence="1">
    <location>
        <begin position="52"/>
        <end position="77"/>
    </location>
</feature>
<reference evidence="2 3" key="1">
    <citation type="submission" date="2015-03" db="EMBL/GenBank/DDBJ databases">
        <authorList>
            <person name="Murphy D."/>
        </authorList>
    </citation>
    <scope>NUCLEOTIDE SEQUENCE [LARGE SCALE GENOMIC DNA]</scope>
    <source>
        <strain evidence="2 3">68/02</strain>
    </source>
</reference>
<dbReference type="EMBL" id="CTKE01000010">
    <property type="protein sequence ID" value="CQI91095.1"/>
    <property type="molecule type" value="Genomic_DNA"/>
</dbReference>
<sequence>MVKHIITIIIDIDGEIHQHHQSGGRSVWVTTNRPLTDLSPKKHSVEILRTLGRQRPRMVSGGTLNPQPRAIQSNQRQ</sequence>
<proteinExistence type="predicted"/>
<evidence type="ECO:0000313" key="3">
    <source>
        <dbReference type="Proteomes" id="UP000042054"/>
    </source>
</evidence>
<name>A0A0U1HTT4_YERRO</name>
<organism evidence="2 3">
    <name type="scientific">Yersinia rohdei</name>
    <dbReference type="NCBI Taxonomy" id="29485"/>
    <lineage>
        <taxon>Bacteria</taxon>
        <taxon>Pseudomonadati</taxon>
        <taxon>Pseudomonadota</taxon>
        <taxon>Gammaproteobacteria</taxon>
        <taxon>Enterobacterales</taxon>
        <taxon>Yersiniaceae</taxon>
        <taxon>Yersinia</taxon>
    </lineage>
</organism>
<accession>A0A0U1HTT4</accession>
<dbReference type="AlphaFoldDB" id="A0A0U1HTT4"/>
<evidence type="ECO:0000313" key="2">
    <source>
        <dbReference type="EMBL" id="CQI91095.1"/>
    </source>
</evidence>
<evidence type="ECO:0000256" key="1">
    <source>
        <dbReference type="SAM" id="MobiDB-lite"/>
    </source>
</evidence>
<dbReference type="Proteomes" id="UP000042054">
    <property type="component" value="Unassembled WGS sequence"/>
</dbReference>